<dbReference type="PANTHER" id="PTHR14907:SF2">
    <property type="entry name" value="SUPPRESSOR APC DOMAIN-CONTAINING PROTEIN 2"/>
    <property type="match status" value="1"/>
</dbReference>
<proteinExistence type="predicted"/>
<name>A0A1I8AI62_9BILA</name>
<keyword evidence="2" id="KW-1185">Reference proteome</keyword>
<feature type="coiled-coil region" evidence="1">
    <location>
        <begin position="150"/>
        <end position="177"/>
    </location>
</feature>
<dbReference type="AlphaFoldDB" id="A0A1I8AI62"/>
<dbReference type="Pfam" id="PF11414">
    <property type="entry name" value="Suppressor_APC"/>
    <property type="match status" value="1"/>
</dbReference>
<sequence>MYVYLQIQNENGPDPSPFVSARMFFNLLSSCVLTLADCTRQARHERLLEEEREIMQRGVDVTNRLLSWYSDRLTSIAKRKEMLNKGIVALDTSVHEQKLNFVRANITELNRRMAALCESSERGFPTHGNLAKSQLPQPADETSMWLHKQNKRLTDELEEKTRLLEQLQKEKRLVELRHMTPSAAIRVPNHRHSAMLERPSAYVKPALHQQPQIYMRPIIPTPVKVHDTLL</sequence>
<reference evidence="3" key="1">
    <citation type="submission" date="2016-11" db="UniProtKB">
        <authorList>
            <consortium name="WormBaseParasite"/>
        </authorList>
    </citation>
    <scope>IDENTIFICATION</scope>
</reference>
<dbReference type="PANTHER" id="PTHR14907">
    <property type="entry name" value="FI14130P"/>
    <property type="match status" value="1"/>
</dbReference>
<organism evidence="2 3">
    <name type="scientific">Steinernema glaseri</name>
    <dbReference type="NCBI Taxonomy" id="37863"/>
    <lineage>
        <taxon>Eukaryota</taxon>
        <taxon>Metazoa</taxon>
        <taxon>Ecdysozoa</taxon>
        <taxon>Nematoda</taxon>
        <taxon>Chromadorea</taxon>
        <taxon>Rhabditida</taxon>
        <taxon>Tylenchina</taxon>
        <taxon>Panagrolaimomorpha</taxon>
        <taxon>Strongyloidoidea</taxon>
        <taxon>Steinernematidae</taxon>
        <taxon>Steinernema</taxon>
    </lineage>
</organism>
<accession>A0A1I8AI62</accession>
<protein>
    <submittedName>
        <fullName evidence="3">Spermatogenesis associated 18</fullName>
    </submittedName>
</protein>
<dbReference type="WBParaSite" id="L893_g621.t1">
    <property type="protein sequence ID" value="L893_g621.t1"/>
    <property type="gene ID" value="L893_g621"/>
</dbReference>
<keyword evidence="1" id="KW-0175">Coiled coil</keyword>
<evidence type="ECO:0000313" key="3">
    <source>
        <dbReference type="WBParaSite" id="L893_g621.t1"/>
    </source>
</evidence>
<dbReference type="Proteomes" id="UP000095287">
    <property type="component" value="Unplaced"/>
</dbReference>
<dbReference type="InterPro" id="IPR026828">
    <property type="entry name" value="SAPC2_1/2"/>
</dbReference>
<evidence type="ECO:0000313" key="2">
    <source>
        <dbReference type="Proteomes" id="UP000095287"/>
    </source>
</evidence>
<evidence type="ECO:0000256" key="1">
    <source>
        <dbReference type="SAM" id="Coils"/>
    </source>
</evidence>